<dbReference type="Pfam" id="PF23353">
    <property type="entry name" value="BBS2_hp"/>
    <property type="match status" value="1"/>
</dbReference>
<feature type="coiled-coil region" evidence="1">
    <location>
        <begin position="146"/>
        <end position="173"/>
    </location>
</feature>
<feature type="domain" description="BBS2 hairpin" evidence="3">
    <location>
        <begin position="512"/>
        <end position="600"/>
    </location>
</feature>
<name>A0A9K3GJD6_9EUKA</name>
<evidence type="ECO:0000259" key="3">
    <source>
        <dbReference type="Pfam" id="PF23353"/>
    </source>
</evidence>
<dbReference type="EMBL" id="BDIP01001802">
    <property type="protein sequence ID" value="GIQ85168.1"/>
    <property type="molecule type" value="Genomic_DNA"/>
</dbReference>
<reference evidence="4 5" key="1">
    <citation type="journal article" date="2018" name="PLoS ONE">
        <title>The draft genome of Kipferlia bialata reveals reductive genome evolution in fornicate parasites.</title>
        <authorList>
            <person name="Tanifuji G."/>
            <person name="Takabayashi S."/>
            <person name="Kume K."/>
            <person name="Takagi M."/>
            <person name="Nakayama T."/>
            <person name="Kamikawa R."/>
            <person name="Inagaki Y."/>
            <person name="Hashimoto T."/>
        </authorList>
    </citation>
    <scope>NUCLEOTIDE SEQUENCE [LARGE SCALE GENOMIC DNA]</scope>
    <source>
        <strain evidence="4">NY0173</strain>
    </source>
</reference>
<keyword evidence="1" id="KW-0175">Coiled coil</keyword>
<comment type="caution">
    <text evidence="4">The sequence shown here is derived from an EMBL/GenBank/DDBJ whole genome shotgun (WGS) entry which is preliminary data.</text>
</comment>
<dbReference type="Proteomes" id="UP000265618">
    <property type="component" value="Unassembled WGS sequence"/>
</dbReference>
<protein>
    <recommendedName>
        <fullName evidence="3">BBS2 hairpin domain-containing protein</fullName>
    </recommendedName>
</protein>
<evidence type="ECO:0000256" key="2">
    <source>
        <dbReference type="SAM" id="MobiDB-lite"/>
    </source>
</evidence>
<gene>
    <name evidence="4" type="ORF">KIPB_006799</name>
</gene>
<dbReference type="InterPro" id="IPR055380">
    <property type="entry name" value="BBS2_hp_dom"/>
</dbReference>
<feature type="region of interest" description="Disordered" evidence="2">
    <location>
        <begin position="393"/>
        <end position="412"/>
    </location>
</feature>
<proteinExistence type="predicted"/>
<organism evidence="4 5">
    <name type="scientific">Kipferlia bialata</name>
    <dbReference type="NCBI Taxonomy" id="797122"/>
    <lineage>
        <taxon>Eukaryota</taxon>
        <taxon>Metamonada</taxon>
        <taxon>Carpediemonas-like organisms</taxon>
        <taxon>Kipferlia</taxon>
    </lineage>
</organism>
<evidence type="ECO:0000256" key="1">
    <source>
        <dbReference type="SAM" id="Coils"/>
    </source>
</evidence>
<dbReference type="AlphaFoldDB" id="A0A9K3GJD6"/>
<keyword evidence="5" id="KW-1185">Reference proteome</keyword>
<evidence type="ECO:0000313" key="5">
    <source>
        <dbReference type="Proteomes" id="UP000265618"/>
    </source>
</evidence>
<evidence type="ECO:0000313" key="4">
    <source>
        <dbReference type="EMBL" id="GIQ85168.1"/>
    </source>
</evidence>
<sequence>MWSGDYVEVWRWDGRGPDGGEGVGVLAATPFTVDGSVLRGTEGEVHLPKVFVSLSTGGMAVIDIETGMAEAETLALPADIPPPIYMQCVLPCAMYPTHPLTLPMTHPLLVCMCADGSVTAFPPPQVTAVADKGSGTGRAEQGRIEREKEQEARAKILAEIMQCEQRLAVLRKRDRDRKIDSVLLRKKDAIRDPDADLTLGSQLSQLGIPNIGERLSVTISPAILAVDMEERERDSDPDTPLPTGALVTISLDRRGASCPVSLLSVCLQVGGDVYGCVLPGRASAPSSPASSAGASLSPSLSSVSQARDGLSFFSHRIDSVLKPHMQGGVSLGAELGHEQDPNTHAVYHVPAPTGGQTTMSVECVVGLDGDDHAVCVSKKMALPPLSLCRLAPPPVSRTRSSAPPSPPMPTDTEGWAELRCSVARDVLPADVVASFVEGTYGEVGAPVRAPLLCRAYAWPQESDGRLLLSIESGVIVIETTDLKAMCDVCGYLKRRHPSLTPVSLSLGAVDTKVEMLVDRVRELNDERNRVSMAVSESTQRISEAVYVLEDCHDLDDMAHLREVLTDIRAENRVLLEGYYRKAHDHSALKTTLRVVNSLINLARLVCASTRRDADTTVKTMRTAFRGYDGKAFANVLKGLSTAIPEGSGSFTMA</sequence>
<accession>A0A9K3GJD6</accession>